<dbReference type="AlphaFoldDB" id="A0A164IHE8"/>
<keyword evidence="1" id="KW-0472">Membrane</keyword>
<feature type="transmembrane region" description="Helical" evidence="1">
    <location>
        <begin position="74"/>
        <end position="91"/>
    </location>
</feature>
<evidence type="ECO:0000313" key="3">
    <source>
        <dbReference type="Proteomes" id="UP000076512"/>
    </source>
</evidence>
<accession>A0A164IHE8</accession>
<dbReference type="STRING" id="455432.AWN90_15425"/>
<name>A0A164IHE8_9NOCA</name>
<evidence type="ECO:0000313" key="2">
    <source>
        <dbReference type="EMBL" id="KZM69449.1"/>
    </source>
</evidence>
<sequence length="267" mass="28914">MQRGTGGTEDRRTVPLSQLIYLMAEHERLGTHRQTFQAAPISGDTLVRGCALIAGGLVVVGAICATAGTLVGSAAVGGLALGPVAVAVLRCRRNRRRRGARLDLFDQGMTVYRSGEQIVAFRWEAAEVRQQVIPFRQADALATDYSLTVTGPGGARAEFDEELFVDAREWGPAIQTAVTATQLPKVVAAIDAEQTVEFGDLALCLDDLRFAGRSYPWEQVQTIDSRDGLVRIKVSGRWVSLVPVESVPNFYIFNEVAERLRIAAATA</sequence>
<reference evidence="2 3" key="1">
    <citation type="submission" date="2016-04" db="EMBL/GenBank/DDBJ databases">
        <authorList>
            <person name="Evans L.H."/>
            <person name="Alamgir A."/>
            <person name="Owens N."/>
            <person name="Weber N.D."/>
            <person name="Virtaneva K."/>
            <person name="Barbian K."/>
            <person name="Babar A."/>
            <person name="Rosenke K."/>
        </authorList>
    </citation>
    <scope>NUCLEOTIDE SEQUENCE [LARGE SCALE GENOMIC DNA]</scope>
    <source>
        <strain evidence="2 3">IFM 0406</strain>
    </source>
</reference>
<evidence type="ECO:0000256" key="1">
    <source>
        <dbReference type="SAM" id="Phobius"/>
    </source>
</evidence>
<keyword evidence="3" id="KW-1185">Reference proteome</keyword>
<comment type="caution">
    <text evidence="2">The sequence shown here is derived from an EMBL/GenBank/DDBJ whole genome shotgun (WGS) entry which is preliminary data.</text>
</comment>
<dbReference type="OrthoDB" id="4523591at2"/>
<dbReference type="Proteomes" id="UP000076512">
    <property type="component" value="Unassembled WGS sequence"/>
</dbReference>
<gene>
    <name evidence="2" type="ORF">AWN90_15425</name>
</gene>
<protein>
    <submittedName>
        <fullName evidence="2">Uncharacterized protein</fullName>
    </submittedName>
</protein>
<dbReference type="Pfam" id="PF20226">
    <property type="entry name" value="DUF6585"/>
    <property type="match status" value="1"/>
</dbReference>
<proteinExistence type="predicted"/>
<keyword evidence="1" id="KW-1133">Transmembrane helix</keyword>
<organism evidence="2 3">
    <name type="scientific">Nocardia terpenica</name>
    <dbReference type="NCBI Taxonomy" id="455432"/>
    <lineage>
        <taxon>Bacteria</taxon>
        <taxon>Bacillati</taxon>
        <taxon>Actinomycetota</taxon>
        <taxon>Actinomycetes</taxon>
        <taxon>Mycobacteriales</taxon>
        <taxon>Nocardiaceae</taxon>
        <taxon>Nocardia</taxon>
    </lineage>
</organism>
<feature type="transmembrane region" description="Helical" evidence="1">
    <location>
        <begin position="46"/>
        <end position="68"/>
    </location>
</feature>
<dbReference type="EMBL" id="LWGR01000021">
    <property type="protein sequence ID" value="KZM69449.1"/>
    <property type="molecule type" value="Genomic_DNA"/>
</dbReference>
<keyword evidence="1" id="KW-0812">Transmembrane</keyword>
<dbReference type="InterPro" id="IPR046492">
    <property type="entry name" value="DUF6585"/>
</dbReference>